<accession>A0A4S2MAQ9</accession>
<evidence type="ECO:0000256" key="11">
    <source>
        <dbReference type="SAM" id="Phobius"/>
    </source>
</evidence>
<dbReference type="EMBL" id="SJOL01002502">
    <property type="protein sequence ID" value="TGZ73620.1"/>
    <property type="molecule type" value="Genomic_DNA"/>
</dbReference>
<dbReference type="Proteomes" id="UP000308267">
    <property type="component" value="Unassembled WGS sequence"/>
</dbReference>
<evidence type="ECO:0000256" key="1">
    <source>
        <dbReference type="ARBA" id="ARBA00004232"/>
    </source>
</evidence>
<proteinExistence type="inferred from homology"/>
<organism evidence="12 13">
    <name type="scientific">Opisthorchis felineus</name>
    <dbReference type="NCBI Taxonomy" id="147828"/>
    <lineage>
        <taxon>Eukaryota</taxon>
        <taxon>Metazoa</taxon>
        <taxon>Spiralia</taxon>
        <taxon>Lophotrochozoa</taxon>
        <taxon>Platyhelminthes</taxon>
        <taxon>Trematoda</taxon>
        <taxon>Digenea</taxon>
        <taxon>Opisthorchiida</taxon>
        <taxon>Opisthorchiata</taxon>
        <taxon>Opisthorchiidae</taxon>
        <taxon>Opisthorchis</taxon>
    </lineage>
</organism>
<dbReference type="PANTHER" id="PTHR20996:SF1">
    <property type="entry name" value="NUCLEAR ENVELOPE PHOSPHATASE-REGULATORY SUBUNIT 1"/>
    <property type="match status" value="1"/>
</dbReference>
<name>A0A4S2MAQ9_OPIFE</name>
<dbReference type="AlphaFoldDB" id="A0A4S2MAQ9"/>
<dbReference type="GO" id="GO:0071595">
    <property type="term" value="C:Nem1-Spo7 phosphatase complex"/>
    <property type="evidence" value="ECO:0007669"/>
    <property type="project" value="InterPro"/>
</dbReference>
<evidence type="ECO:0000313" key="12">
    <source>
        <dbReference type="EMBL" id="TGZ73621.1"/>
    </source>
</evidence>
<evidence type="ECO:0000256" key="6">
    <source>
        <dbReference type="ARBA" id="ARBA00022989"/>
    </source>
</evidence>
<keyword evidence="6 11" id="KW-1133">Transmembrane helix</keyword>
<feature type="transmembrane region" description="Helical" evidence="11">
    <location>
        <begin position="77"/>
        <end position="97"/>
    </location>
</feature>
<dbReference type="GO" id="GO:0031965">
    <property type="term" value="C:nuclear membrane"/>
    <property type="evidence" value="ECO:0007669"/>
    <property type="project" value="UniProtKB-SubCell"/>
</dbReference>
<comment type="caution">
    <text evidence="12">The sequence shown here is derived from an EMBL/GenBank/DDBJ whole genome shotgun (WGS) entry which is preliminary data.</text>
</comment>
<sequence>MWGQHVNYTPTEPTEDLKAFERRLREVINGLGPKARLWRVILFVVTLSFLTTAYFWLVDPKTYQFGFVSSLQNHPQFVISLVSLIALFLMGAHKKVILPNIIAHRCRVILAEYNMTCDNSGKLILRPKPTL</sequence>
<reference evidence="12 13" key="1">
    <citation type="journal article" date="2019" name="BMC Genomics">
        <title>New insights from Opisthorchis felineus genome: update on genomics of the epidemiologically important liver flukes.</title>
        <authorList>
            <person name="Ershov N.I."/>
            <person name="Mordvinov V.A."/>
            <person name="Prokhortchouk E.B."/>
            <person name="Pakharukova M.Y."/>
            <person name="Gunbin K.V."/>
            <person name="Ustyantsev K."/>
            <person name="Genaev M.A."/>
            <person name="Blinov A.G."/>
            <person name="Mazur A."/>
            <person name="Boulygina E."/>
            <person name="Tsygankova S."/>
            <person name="Khrameeva E."/>
            <person name="Chekanov N."/>
            <person name="Fan G."/>
            <person name="Xiao A."/>
            <person name="Zhang H."/>
            <person name="Xu X."/>
            <person name="Yang H."/>
            <person name="Solovyev V."/>
            <person name="Lee S.M."/>
            <person name="Liu X."/>
            <person name="Afonnikov D.A."/>
            <person name="Skryabin K.G."/>
        </authorList>
    </citation>
    <scope>NUCLEOTIDE SEQUENCE [LARGE SCALE GENOMIC DNA]</scope>
    <source>
        <strain evidence="12">AK-0245</strain>
        <tissue evidence="12">Whole organism</tissue>
    </source>
</reference>
<evidence type="ECO:0000256" key="9">
    <source>
        <dbReference type="ARBA" id="ARBA00023242"/>
    </source>
</evidence>
<evidence type="ECO:0000256" key="4">
    <source>
        <dbReference type="ARBA" id="ARBA00022490"/>
    </source>
</evidence>
<gene>
    <name evidence="12" type="ORF">CRM22_001367</name>
</gene>
<keyword evidence="7" id="KW-0443">Lipid metabolism</keyword>
<feature type="transmembrane region" description="Helical" evidence="11">
    <location>
        <begin position="37"/>
        <end position="57"/>
    </location>
</feature>
<evidence type="ECO:0000256" key="7">
    <source>
        <dbReference type="ARBA" id="ARBA00023098"/>
    </source>
</evidence>
<comment type="subcellular location">
    <subcellularLocation>
        <location evidence="2">Cytoplasm</location>
    </subcellularLocation>
    <subcellularLocation>
        <location evidence="1">Nucleus membrane</location>
        <topology evidence="1">Multi-pass membrane protein</topology>
    </subcellularLocation>
</comment>
<dbReference type="Pfam" id="PF09771">
    <property type="entry name" value="Tmemb_18A"/>
    <property type="match status" value="1"/>
</dbReference>
<keyword evidence="5 11" id="KW-0812">Transmembrane</keyword>
<evidence type="ECO:0000256" key="5">
    <source>
        <dbReference type="ARBA" id="ARBA00022692"/>
    </source>
</evidence>
<evidence type="ECO:0000313" key="13">
    <source>
        <dbReference type="Proteomes" id="UP000308267"/>
    </source>
</evidence>
<evidence type="ECO:0000256" key="2">
    <source>
        <dbReference type="ARBA" id="ARBA00004496"/>
    </source>
</evidence>
<keyword evidence="8 11" id="KW-0472">Membrane</keyword>
<keyword evidence="13" id="KW-1185">Reference proteome</keyword>
<dbReference type="PANTHER" id="PTHR20996">
    <property type="entry name" value="NUCLEAR ENVELOPE PHOSPHATASE-REGULATORY SUBUNIT 1"/>
    <property type="match status" value="1"/>
</dbReference>
<dbReference type="EMBL" id="SJOL01002502">
    <property type="protein sequence ID" value="TGZ73621.1"/>
    <property type="molecule type" value="Genomic_DNA"/>
</dbReference>
<dbReference type="InterPro" id="IPR019168">
    <property type="entry name" value="NEP1-R1"/>
</dbReference>
<dbReference type="STRING" id="147828.A0A4S2MAQ9"/>
<comment type="similarity">
    <text evidence="3">Belongs to the CNEP1R1 family.</text>
</comment>
<dbReference type="GO" id="GO:0005737">
    <property type="term" value="C:cytoplasm"/>
    <property type="evidence" value="ECO:0007669"/>
    <property type="project" value="UniProtKB-SubCell"/>
</dbReference>
<evidence type="ECO:0000256" key="8">
    <source>
        <dbReference type="ARBA" id="ARBA00023136"/>
    </source>
</evidence>
<keyword evidence="9" id="KW-0539">Nucleus</keyword>
<evidence type="ECO:0000256" key="10">
    <source>
        <dbReference type="ARBA" id="ARBA00030458"/>
    </source>
</evidence>
<keyword evidence="4" id="KW-0963">Cytoplasm</keyword>
<dbReference type="GO" id="GO:0006629">
    <property type="term" value="P:lipid metabolic process"/>
    <property type="evidence" value="ECO:0007669"/>
    <property type="project" value="UniProtKB-KW"/>
</dbReference>
<dbReference type="OrthoDB" id="5786980at2759"/>
<evidence type="ECO:0000256" key="3">
    <source>
        <dbReference type="ARBA" id="ARBA00010998"/>
    </source>
</evidence>
<protein>
    <recommendedName>
        <fullName evidence="10">Transmembrane protein 188</fullName>
    </recommendedName>
</protein>